<proteinExistence type="predicted"/>
<gene>
    <name evidence="1" type="ORF">S12H4_20784</name>
</gene>
<name>X1SG42_9ZZZZ</name>
<reference evidence="1" key="1">
    <citation type="journal article" date="2014" name="Front. Microbiol.">
        <title>High frequency of phylogenetically diverse reductive dehalogenase-homologous genes in deep subseafloor sedimentary metagenomes.</title>
        <authorList>
            <person name="Kawai M."/>
            <person name="Futagami T."/>
            <person name="Toyoda A."/>
            <person name="Takaki Y."/>
            <person name="Nishi S."/>
            <person name="Hori S."/>
            <person name="Arai W."/>
            <person name="Tsubouchi T."/>
            <person name="Morono Y."/>
            <person name="Uchiyama I."/>
            <person name="Ito T."/>
            <person name="Fujiyama A."/>
            <person name="Inagaki F."/>
            <person name="Takami H."/>
        </authorList>
    </citation>
    <scope>NUCLEOTIDE SEQUENCE</scope>
    <source>
        <strain evidence="1">Expedition CK06-06</strain>
    </source>
</reference>
<dbReference type="EMBL" id="BARW01010585">
    <property type="protein sequence ID" value="GAI78106.1"/>
    <property type="molecule type" value="Genomic_DNA"/>
</dbReference>
<evidence type="ECO:0000313" key="1">
    <source>
        <dbReference type="EMBL" id="GAI78106.1"/>
    </source>
</evidence>
<organism evidence="1">
    <name type="scientific">marine sediment metagenome</name>
    <dbReference type="NCBI Taxonomy" id="412755"/>
    <lineage>
        <taxon>unclassified sequences</taxon>
        <taxon>metagenomes</taxon>
        <taxon>ecological metagenomes</taxon>
    </lineage>
</organism>
<sequence>MIELFRLGNIVYMNNMPRYTITSAEKDVVIDLSKAVVKGHKFSKKAARITQGKVVDYFIFDKNE</sequence>
<comment type="caution">
    <text evidence="1">The sequence shown here is derived from an EMBL/GenBank/DDBJ whole genome shotgun (WGS) entry which is preliminary data.</text>
</comment>
<protein>
    <submittedName>
        <fullName evidence="1">Uncharacterized protein</fullName>
    </submittedName>
</protein>
<dbReference type="AlphaFoldDB" id="X1SG42"/>
<accession>X1SG42</accession>